<dbReference type="EMBL" id="JAHRIQ010058366">
    <property type="protein sequence ID" value="MEQ2239684.1"/>
    <property type="molecule type" value="Genomic_DNA"/>
</dbReference>
<keyword evidence="3" id="KW-1185">Reference proteome</keyword>
<evidence type="ECO:0000313" key="2">
    <source>
        <dbReference type="EMBL" id="MEQ2239684.1"/>
    </source>
</evidence>
<organism evidence="2 3">
    <name type="scientific">Ilyodon furcidens</name>
    <name type="common">goldbreast splitfin</name>
    <dbReference type="NCBI Taxonomy" id="33524"/>
    <lineage>
        <taxon>Eukaryota</taxon>
        <taxon>Metazoa</taxon>
        <taxon>Chordata</taxon>
        <taxon>Craniata</taxon>
        <taxon>Vertebrata</taxon>
        <taxon>Euteleostomi</taxon>
        <taxon>Actinopterygii</taxon>
        <taxon>Neopterygii</taxon>
        <taxon>Teleostei</taxon>
        <taxon>Neoteleostei</taxon>
        <taxon>Acanthomorphata</taxon>
        <taxon>Ovalentaria</taxon>
        <taxon>Atherinomorphae</taxon>
        <taxon>Cyprinodontiformes</taxon>
        <taxon>Goodeidae</taxon>
        <taxon>Ilyodon</taxon>
    </lineage>
</organism>
<evidence type="ECO:0000313" key="3">
    <source>
        <dbReference type="Proteomes" id="UP001482620"/>
    </source>
</evidence>
<feature type="transmembrane region" description="Helical" evidence="1">
    <location>
        <begin position="33"/>
        <end position="53"/>
    </location>
</feature>
<dbReference type="Proteomes" id="UP001482620">
    <property type="component" value="Unassembled WGS sequence"/>
</dbReference>
<name>A0ABV0U4G9_9TELE</name>
<proteinExistence type="predicted"/>
<gene>
    <name evidence="2" type="ORF">ILYODFUR_006981</name>
</gene>
<accession>A0ABV0U4G9</accession>
<protein>
    <submittedName>
        <fullName evidence="2">Uncharacterized protein</fullName>
    </submittedName>
</protein>
<keyword evidence="1" id="KW-1133">Transmembrane helix</keyword>
<comment type="caution">
    <text evidence="2">The sequence shown here is derived from an EMBL/GenBank/DDBJ whole genome shotgun (WGS) entry which is preliminary data.</text>
</comment>
<keyword evidence="1" id="KW-0472">Membrane</keyword>
<keyword evidence="1" id="KW-0812">Transmembrane</keyword>
<sequence>MIQFELKANIRITVYMTQQTLAPLVDSNSIHSGSAMLMLISVVFVGAAAFFIYKFKRKIPWIHVETEDRHEKDPEVISTVGQNDAMSKVKLSEFPSQKELMEKELEGRSRGGFGRNMERIVTREFPNCTNV</sequence>
<reference evidence="2 3" key="1">
    <citation type="submission" date="2021-06" db="EMBL/GenBank/DDBJ databases">
        <authorList>
            <person name="Palmer J.M."/>
        </authorList>
    </citation>
    <scope>NUCLEOTIDE SEQUENCE [LARGE SCALE GENOMIC DNA]</scope>
    <source>
        <strain evidence="3">if_2019</strain>
        <tissue evidence="2">Muscle</tissue>
    </source>
</reference>
<evidence type="ECO:0000256" key="1">
    <source>
        <dbReference type="SAM" id="Phobius"/>
    </source>
</evidence>